<protein>
    <submittedName>
        <fullName evidence="2">Uncharacterized protein</fullName>
    </submittedName>
</protein>
<dbReference type="EMBL" id="UINC01134099">
    <property type="protein sequence ID" value="SVD17422.1"/>
    <property type="molecule type" value="Genomic_DNA"/>
</dbReference>
<name>A0A382T6K1_9ZZZZ</name>
<keyword evidence="1" id="KW-1133">Transmembrane helix</keyword>
<gene>
    <name evidence="2" type="ORF">METZ01_LOCUS370276</name>
</gene>
<keyword evidence="1" id="KW-0812">Transmembrane</keyword>
<feature type="transmembrane region" description="Helical" evidence="1">
    <location>
        <begin position="42"/>
        <end position="66"/>
    </location>
</feature>
<evidence type="ECO:0000313" key="2">
    <source>
        <dbReference type="EMBL" id="SVD17422.1"/>
    </source>
</evidence>
<accession>A0A382T6K1</accession>
<sequence length="259" mass="29586">MEEALENPATEIETEDTQKVDRSGSNFSYLFHRIGTMVEQNLIWATMLMVLLGVVLMDIIFSLFLFEPYVQLIETLSGSAPGEFAEVDIGFAPEVWQALLGIVLGTLILVISIASQSIPKLIDLYMRDVKSLLYVWLLIISGAHAGLIKLYGEINLMRESSRVFNTHFLIIICGIIAFPYIFYVLRLTKPTNIIEKIYGNNMDLIQSLTSPRSHAMVHIHSVVENQQYEMFEAFNQLDDILEFIDFKEVKADIIYYMSR</sequence>
<organism evidence="2">
    <name type="scientific">marine metagenome</name>
    <dbReference type="NCBI Taxonomy" id="408172"/>
    <lineage>
        <taxon>unclassified sequences</taxon>
        <taxon>metagenomes</taxon>
        <taxon>ecological metagenomes</taxon>
    </lineage>
</organism>
<feature type="transmembrane region" description="Helical" evidence="1">
    <location>
        <begin position="133"/>
        <end position="152"/>
    </location>
</feature>
<feature type="non-terminal residue" evidence="2">
    <location>
        <position position="259"/>
    </location>
</feature>
<dbReference type="AlphaFoldDB" id="A0A382T6K1"/>
<feature type="transmembrane region" description="Helical" evidence="1">
    <location>
        <begin position="95"/>
        <end position="113"/>
    </location>
</feature>
<evidence type="ECO:0000256" key="1">
    <source>
        <dbReference type="SAM" id="Phobius"/>
    </source>
</evidence>
<proteinExistence type="predicted"/>
<reference evidence="2" key="1">
    <citation type="submission" date="2018-05" db="EMBL/GenBank/DDBJ databases">
        <authorList>
            <person name="Lanie J.A."/>
            <person name="Ng W.-L."/>
            <person name="Kazmierczak K.M."/>
            <person name="Andrzejewski T.M."/>
            <person name="Davidsen T.M."/>
            <person name="Wayne K.J."/>
            <person name="Tettelin H."/>
            <person name="Glass J.I."/>
            <person name="Rusch D."/>
            <person name="Podicherti R."/>
            <person name="Tsui H.-C.T."/>
            <person name="Winkler M.E."/>
        </authorList>
    </citation>
    <scope>NUCLEOTIDE SEQUENCE</scope>
</reference>
<keyword evidence="1" id="KW-0472">Membrane</keyword>
<feature type="transmembrane region" description="Helical" evidence="1">
    <location>
        <begin position="164"/>
        <end position="185"/>
    </location>
</feature>